<accession>A0A2G8QWT9</accession>
<evidence type="ECO:0008006" key="3">
    <source>
        <dbReference type="Google" id="ProtNLM"/>
    </source>
</evidence>
<keyword evidence="2" id="KW-1185">Reference proteome</keyword>
<proteinExistence type="predicted"/>
<dbReference type="PANTHER" id="PTHR32196">
    <property type="entry name" value="ABC TRANSPORTER PERMEASE PROTEIN YPHD-RELATED-RELATED"/>
    <property type="match status" value="1"/>
</dbReference>
<protein>
    <recommendedName>
        <fullName evidence="3">ABC transporter permease</fullName>
    </recommendedName>
</protein>
<comment type="caution">
    <text evidence="1">The sequence shown here is derived from an EMBL/GenBank/DDBJ whole genome shotgun (WGS) entry which is preliminary data.</text>
</comment>
<dbReference type="PANTHER" id="PTHR32196:SF72">
    <property type="entry name" value="RIBOSE IMPORT PERMEASE PROTEIN RBSC"/>
    <property type="match status" value="1"/>
</dbReference>
<dbReference type="GO" id="GO:0005886">
    <property type="term" value="C:plasma membrane"/>
    <property type="evidence" value="ECO:0007669"/>
    <property type="project" value="TreeGrafter"/>
</dbReference>
<dbReference type="EMBL" id="AWWI01000182">
    <property type="protein sequence ID" value="PIL13775.1"/>
    <property type="molecule type" value="Genomic_DNA"/>
</dbReference>
<name>A0A2G8QWT9_9RHOB</name>
<evidence type="ECO:0000313" key="2">
    <source>
        <dbReference type="Proteomes" id="UP000231259"/>
    </source>
</evidence>
<reference evidence="1 2" key="1">
    <citation type="submission" date="2013-09" db="EMBL/GenBank/DDBJ databases">
        <title>Genome sequencing of Phaeobacter antarcticus sp. nov. SM1211.</title>
        <authorList>
            <person name="Zhang X.-Y."/>
            <person name="Liu C."/>
            <person name="Chen X.-L."/>
            <person name="Xie B.-B."/>
            <person name="Qin Q.-L."/>
            <person name="Rong J.-C."/>
            <person name="Zhang Y.-Z."/>
        </authorList>
    </citation>
    <scope>NUCLEOTIDE SEQUENCE [LARGE SCALE GENOMIC DNA]</scope>
    <source>
        <strain evidence="1 2">SM1211</strain>
    </source>
</reference>
<gene>
    <name evidence="1" type="ORF">P775_27820</name>
</gene>
<dbReference type="AlphaFoldDB" id="A0A2G8QWT9"/>
<sequence>MILRFPKSREAILLGALLALLVLVESRFSGFAAPGNLAAVFNDTSILIIPALGQTLVILTPCIDLSVASNRALTGMVTAKLNAAFPGIHHRACLDRHGLGFAVRRWHAGADRDRAVSWPALWCIQRCVGHAPRPTVHRRDHRHD</sequence>
<organism evidence="1 2">
    <name type="scientific">Puniceibacterium antarcticum</name>
    <dbReference type="NCBI Taxonomy" id="1206336"/>
    <lineage>
        <taxon>Bacteria</taxon>
        <taxon>Pseudomonadati</taxon>
        <taxon>Pseudomonadota</taxon>
        <taxon>Alphaproteobacteria</taxon>
        <taxon>Rhodobacterales</taxon>
        <taxon>Paracoccaceae</taxon>
        <taxon>Puniceibacterium</taxon>
    </lineage>
</organism>
<dbReference type="Proteomes" id="UP000231259">
    <property type="component" value="Unassembled WGS sequence"/>
</dbReference>
<evidence type="ECO:0000313" key="1">
    <source>
        <dbReference type="EMBL" id="PIL13775.1"/>
    </source>
</evidence>